<dbReference type="GeneID" id="20316772"/>
<organism evidence="2 3">
    <name type="scientific">Opisthorchis viverrini</name>
    <name type="common">Southeast Asian liver fluke</name>
    <dbReference type="NCBI Taxonomy" id="6198"/>
    <lineage>
        <taxon>Eukaryota</taxon>
        <taxon>Metazoa</taxon>
        <taxon>Spiralia</taxon>
        <taxon>Lophotrochozoa</taxon>
        <taxon>Platyhelminthes</taxon>
        <taxon>Trematoda</taxon>
        <taxon>Digenea</taxon>
        <taxon>Opisthorchiida</taxon>
        <taxon>Opisthorchiata</taxon>
        <taxon>Opisthorchiidae</taxon>
        <taxon>Opisthorchis</taxon>
    </lineage>
</organism>
<dbReference type="EMBL" id="KL596650">
    <property type="protein sequence ID" value="KER31139.1"/>
    <property type="molecule type" value="Genomic_DNA"/>
</dbReference>
<proteinExistence type="predicted"/>
<evidence type="ECO:0000313" key="3">
    <source>
        <dbReference type="Proteomes" id="UP000054324"/>
    </source>
</evidence>
<sequence length="105" mass="11811">MWANVYSGEQLGERQTVFNPNSIRRKKNYEVIQLGPKNIANTASETDQEPEHSVSLPYGSEDSATVQLTAHLRHITVRFGPARLLHLKKLGGERRACIQMIRASP</sequence>
<name>A0A075AI74_OPIVI</name>
<evidence type="ECO:0000256" key="1">
    <source>
        <dbReference type="SAM" id="MobiDB-lite"/>
    </source>
</evidence>
<keyword evidence="3" id="KW-1185">Reference proteome</keyword>
<dbReference type="KEGG" id="ovi:T265_02584"/>
<dbReference type="CTD" id="20316772"/>
<dbReference type="AlphaFoldDB" id="A0A075AI74"/>
<reference evidence="2 3" key="1">
    <citation type="submission" date="2013-11" db="EMBL/GenBank/DDBJ databases">
        <title>Opisthorchis viverrini - life in the bile duct.</title>
        <authorList>
            <person name="Young N.D."/>
            <person name="Nagarajan N."/>
            <person name="Lin S.J."/>
            <person name="Korhonen P.K."/>
            <person name="Jex A.R."/>
            <person name="Hall R.S."/>
            <person name="Safavi-Hemami H."/>
            <person name="Kaewkong W."/>
            <person name="Bertrand D."/>
            <person name="Gao S."/>
            <person name="Seet Q."/>
            <person name="Wongkham S."/>
            <person name="Teh B.T."/>
            <person name="Wongkham C."/>
            <person name="Intapan P.M."/>
            <person name="Maleewong W."/>
            <person name="Yang X."/>
            <person name="Hu M."/>
            <person name="Wang Z."/>
            <person name="Hofmann A."/>
            <person name="Sternberg P.W."/>
            <person name="Tan P."/>
            <person name="Wang J."/>
            <person name="Gasser R.B."/>
        </authorList>
    </citation>
    <scope>NUCLEOTIDE SEQUENCE [LARGE SCALE GENOMIC DNA]</scope>
</reference>
<protein>
    <submittedName>
        <fullName evidence="2">Uncharacterized protein</fullName>
    </submittedName>
</protein>
<dbReference type="RefSeq" id="XP_009165127.1">
    <property type="nucleotide sequence ID" value="XM_009166863.1"/>
</dbReference>
<accession>A0A075AI74</accession>
<dbReference type="Proteomes" id="UP000054324">
    <property type="component" value="Unassembled WGS sequence"/>
</dbReference>
<gene>
    <name evidence="2" type="ORF">T265_02584</name>
</gene>
<feature type="region of interest" description="Disordered" evidence="1">
    <location>
        <begin position="40"/>
        <end position="59"/>
    </location>
</feature>
<evidence type="ECO:0000313" key="2">
    <source>
        <dbReference type="EMBL" id="KER31139.1"/>
    </source>
</evidence>